<sequence>MSFPFKSSTSKSGRLTRQANVTSGGSHSHDTPSTSDSFLQSLNPRSTLLLHAELPKPMSRLPEIRLEDGSSGSGGKVQVGQVKPQKSCESYDSAASGMSWSSSQSTVAVGGGYCNSTSVSGNPSFASYEEDDEPLQSRSQQPIGRIPSTPGALHRAQYSPRYDSTQHGKGQLFQGDFSFEEVHVASEQPREQTKGNRASEEGIETIESPSEKAADFFDSVFDEQEKEPDDEGESSIAPRGSAKKKSFKRFWKLAYKAIRNEASNKDGTSKFGLAKKKSGSEEPEGEIDPVYQLLKSAATQRHLSAKSSVSFDHCEHTGQPSRPVSGSRTDSTTRKERSQPP</sequence>
<gene>
    <name evidence="2" type="ORF">TcWFU_009772</name>
</gene>
<protein>
    <submittedName>
        <fullName evidence="2">Uncharacterized protein</fullName>
    </submittedName>
</protein>
<feature type="compositionally biased region" description="Basic and acidic residues" evidence="1">
    <location>
        <begin position="180"/>
        <end position="200"/>
    </location>
</feature>
<feature type="compositionally biased region" description="Polar residues" evidence="1">
    <location>
        <begin position="318"/>
        <end position="330"/>
    </location>
</feature>
<feature type="compositionally biased region" description="Basic and acidic residues" evidence="1">
    <location>
        <begin position="331"/>
        <end position="341"/>
    </location>
</feature>
<comment type="caution">
    <text evidence="2">The sequence shown here is derived from an EMBL/GenBank/DDBJ whole genome shotgun (WGS) entry which is preliminary data.</text>
</comment>
<evidence type="ECO:0000313" key="2">
    <source>
        <dbReference type="EMBL" id="KAL5109501.1"/>
    </source>
</evidence>
<keyword evidence="3" id="KW-1185">Reference proteome</keyword>
<accession>A0ABR4QIE4</accession>
<feature type="region of interest" description="Disordered" evidence="1">
    <location>
        <begin position="1"/>
        <end position="246"/>
    </location>
</feature>
<proteinExistence type="predicted"/>
<feature type="compositionally biased region" description="Polar residues" evidence="1">
    <location>
        <begin position="1"/>
        <end position="22"/>
    </location>
</feature>
<name>A0ABR4QIE4_9CEST</name>
<dbReference type="Proteomes" id="UP001651158">
    <property type="component" value="Unassembled WGS sequence"/>
</dbReference>
<feature type="compositionally biased region" description="Low complexity" evidence="1">
    <location>
        <begin position="78"/>
        <end position="105"/>
    </location>
</feature>
<feature type="region of interest" description="Disordered" evidence="1">
    <location>
        <begin position="302"/>
        <end position="341"/>
    </location>
</feature>
<feature type="compositionally biased region" description="Acidic residues" evidence="1">
    <location>
        <begin position="220"/>
        <end position="233"/>
    </location>
</feature>
<evidence type="ECO:0000313" key="3">
    <source>
        <dbReference type="Proteomes" id="UP001651158"/>
    </source>
</evidence>
<feature type="region of interest" description="Disordered" evidence="1">
    <location>
        <begin position="262"/>
        <end position="290"/>
    </location>
</feature>
<reference evidence="2 3" key="1">
    <citation type="journal article" date="2022" name="Front. Cell. Infect. Microbiol.">
        <title>The Genomes of Two Strains of Taenia crassiceps the Animal Model for the Study of Human Cysticercosis.</title>
        <authorList>
            <person name="Bobes R.J."/>
            <person name="Estrada K."/>
            <person name="Rios-Valencia D.G."/>
            <person name="Calderon-Gallegos A."/>
            <person name="de la Torre P."/>
            <person name="Carrero J.C."/>
            <person name="Sanchez-Flores A."/>
            <person name="Laclette J.P."/>
        </authorList>
    </citation>
    <scope>NUCLEOTIDE SEQUENCE [LARGE SCALE GENOMIC DNA]</scope>
    <source>
        <strain evidence="2">WFUcys</strain>
    </source>
</reference>
<dbReference type="EMBL" id="JAKROA010000003">
    <property type="protein sequence ID" value="KAL5109501.1"/>
    <property type="molecule type" value="Genomic_DNA"/>
</dbReference>
<evidence type="ECO:0000256" key="1">
    <source>
        <dbReference type="SAM" id="MobiDB-lite"/>
    </source>
</evidence>
<feature type="compositionally biased region" description="Polar residues" evidence="1">
    <location>
        <begin position="114"/>
        <end position="125"/>
    </location>
</feature>
<feature type="compositionally biased region" description="Low complexity" evidence="1">
    <location>
        <begin position="23"/>
        <end position="37"/>
    </location>
</feature>
<organism evidence="2 3">
    <name type="scientific">Taenia crassiceps</name>
    <dbReference type="NCBI Taxonomy" id="6207"/>
    <lineage>
        <taxon>Eukaryota</taxon>
        <taxon>Metazoa</taxon>
        <taxon>Spiralia</taxon>
        <taxon>Lophotrochozoa</taxon>
        <taxon>Platyhelminthes</taxon>
        <taxon>Cestoda</taxon>
        <taxon>Eucestoda</taxon>
        <taxon>Cyclophyllidea</taxon>
        <taxon>Taeniidae</taxon>
        <taxon>Taenia</taxon>
    </lineage>
</organism>